<reference evidence="2 3" key="1">
    <citation type="submission" date="2018-11" db="EMBL/GenBank/DDBJ databases">
        <title>Sequencing the genomes of 1000 actinobacteria strains.</title>
        <authorList>
            <person name="Klenk H.-P."/>
        </authorList>
    </citation>
    <scope>NUCLEOTIDE SEQUENCE [LARGE SCALE GENOMIC DNA]</scope>
    <source>
        <strain evidence="2 3">DSM 9580</strain>
    </source>
</reference>
<organism evidence="2 3">
    <name type="scientific">Agrococcus jenensis</name>
    <dbReference type="NCBI Taxonomy" id="46353"/>
    <lineage>
        <taxon>Bacteria</taxon>
        <taxon>Bacillati</taxon>
        <taxon>Actinomycetota</taxon>
        <taxon>Actinomycetes</taxon>
        <taxon>Micrococcales</taxon>
        <taxon>Microbacteriaceae</taxon>
        <taxon>Agrococcus</taxon>
    </lineage>
</organism>
<dbReference type="RefSeq" id="WP_123697272.1">
    <property type="nucleotide sequence ID" value="NZ_RKHJ01000001.1"/>
</dbReference>
<feature type="region of interest" description="Disordered" evidence="1">
    <location>
        <begin position="1"/>
        <end position="21"/>
    </location>
</feature>
<evidence type="ECO:0000313" key="3">
    <source>
        <dbReference type="Proteomes" id="UP000275456"/>
    </source>
</evidence>
<accession>A0A3N2ATK3</accession>
<evidence type="ECO:0008006" key="4">
    <source>
        <dbReference type="Google" id="ProtNLM"/>
    </source>
</evidence>
<gene>
    <name evidence="2" type="ORF">EDD26_1647</name>
</gene>
<keyword evidence="3" id="KW-1185">Reference proteome</keyword>
<dbReference type="Proteomes" id="UP000275456">
    <property type="component" value="Unassembled WGS sequence"/>
</dbReference>
<proteinExistence type="predicted"/>
<dbReference type="OrthoDB" id="5517693at2"/>
<protein>
    <recommendedName>
        <fullName evidence="4">Transcriptional regulator, AbiEi antitoxin, Type IV TA system</fullName>
    </recommendedName>
</protein>
<sequence length="329" mass="36152">MTAPDAPTKTDWDVPTGTEPGDLLALRRRRDLIRGDPAAQPDRDESLARVRRGVYAQTEELRLASRRAQYLSRIQAVSATRDHPVFARESALAVHGLPFGVEPEWVFTAGGARTAGTKAGVVHSPVALDALDTVTVGELLACSPAYALADVARRRDALVAVAALDAALRAGLVSVDEVLDALSRQGPRGRRRAEWCIRFADGASESVGESYSRVRIHQLGYPAPELQPWVTGQSGRQYRPDMRWTRDVRRPLLGEFDGAVKYGELADRAGRTAAQALADEKAREDDLRFEHDVVRWIWEHLMRPALLDAVLASHGLPRVRPLLISIGRA</sequence>
<evidence type="ECO:0000256" key="1">
    <source>
        <dbReference type="SAM" id="MobiDB-lite"/>
    </source>
</evidence>
<dbReference type="EMBL" id="RKHJ01000001">
    <property type="protein sequence ID" value="ROR66265.1"/>
    <property type="molecule type" value="Genomic_DNA"/>
</dbReference>
<name>A0A3N2ATK3_9MICO</name>
<comment type="caution">
    <text evidence="2">The sequence shown here is derived from an EMBL/GenBank/DDBJ whole genome shotgun (WGS) entry which is preliminary data.</text>
</comment>
<dbReference type="AlphaFoldDB" id="A0A3N2ATK3"/>
<evidence type="ECO:0000313" key="2">
    <source>
        <dbReference type="EMBL" id="ROR66265.1"/>
    </source>
</evidence>